<evidence type="ECO:0000256" key="1">
    <source>
        <dbReference type="ARBA" id="ARBA00004141"/>
    </source>
</evidence>
<keyword evidence="3 6" id="KW-0812">Transmembrane</keyword>
<dbReference type="InterPro" id="IPR050352">
    <property type="entry name" value="ABCG_transporters"/>
</dbReference>
<dbReference type="AlphaFoldDB" id="A0A9P0VPL8"/>
<comment type="subcellular location">
    <subcellularLocation>
        <location evidence="1">Membrane</location>
        <topology evidence="1">Multi-pass membrane protein</topology>
    </subcellularLocation>
</comment>
<comment type="caution">
    <text evidence="8">The sequence shown here is derived from an EMBL/GenBank/DDBJ whole genome shotgun (WGS) entry which is preliminary data.</text>
</comment>
<feature type="domain" description="ABC-2 type transporter transmembrane" evidence="7">
    <location>
        <begin position="111"/>
        <end position="258"/>
    </location>
</feature>
<evidence type="ECO:0000256" key="4">
    <source>
        <dbReference type="ARBA" id="ARBA00022989"/>
    </source>
</evidence>
<gene>
    <name evidence="8" type="ORF">ACAOBT_LOCUS35736</name>
</gene>
<dbReference type="InterPro" id="IPR013525">
    <property type="entry name" value="ABC2_TM"/>
</dbReference>
<dbReference type="GO" id="GO:0005886">
    <property type="term" value="C:plasma membrane"/>
    <property type="evidence" value="ECO:0007669"/>
    <property type="project" value="TreeGrafter"/>
</dbReference>
<proteinExistence type="predicted"/>
<evidence type="ECO:0000313" key="9">
    <source>
        <dbReference type="Proteomes" id="UP001152888"/>
    </source>
</evidence>
<organism evidence="8 9">
    <name type="scientific">Acanthoscelides obtectus</name>
    <name type="common">Bean weevil</name>
    <name type="synonym">Bruchus obtectus</name>
    <dbReference type="NCBI Taxonomy" id="200917"/>
    <lineage>
        <taxon>Eukaryota</taxon>
        <taxon>Metazoa</taxon>
        <taxon>Ecdysozoa</taxon>
        <taxon>Arthropoda</taxon>
        <taxon>Hexapoda</taxon>
        <taxon>Insecta</taxon>
        <taxon>Pterygota</taxon>
        <taxon>Neoptera</taxon>
        <taxon>Endopterygota</taxon>
        <taxon>Coleoptera</taxon>
        <taxon>Polyphaga</taxon>
        <taxon>Cucujiformia</taxon>
        <taxon>Chrysomeloidea</taxon>
        <taxon>Chrysomelidae</taxon>
        <taxon>Bruchinae</taxon>
        <taxon>Bruchini</taxon>
        <taxon>Acanthoscelides</taxon>
    </lineage>
</organism>
<dbReference type="PANTHER" id="PTHR48041">
    <property type="entry name" value="ABC TRANSPORTER G FAMILY MEMBER 28"/>
    <property type="match status" value="1"/>
</dbReference>
<keyword evidence="5 6" id="KW-0472">Membrane</keyword>
<name>A0A9P0VPL8_ACAOB</name>
<keyword evidence="9" id="KW-1185">Reference proteome</keyword>
<evidence type="ECO:0000313" key="8">
    <source>
        <dbReference type="EMBL" id="CAH2017013.1"/>
    </source>
</evidence>
<feature type="transmembrane region" description="Helical" evidence="6">
    <location>
        <begin position="164"/>
        <end position="185"/>
    </location>
</feature>
<dbReference type="PANTHER" id="PTHR48041:SF78">
    <property type="entry name" value="ABC TRANSPORTER EXPRESSED IN TRACHEA, ISOFORM A"/>
    <property type="match status" value="1"/>
</dbReference>
<sequence>MEVACGEHGDYLQKLVIAVNAGRCKKFANLALDTAVSNRLIANDISKEASPLKPPEDVGGGGGGGGIPAALPNGSAVKTPTTPATCTTSLLDSSEHLTPLEKNGFPTTGWQQFVILLKRSMYIILMDKTLTRMRLVSHFIIGCLIGLIYYDIGDNAAKVMSNAGCLFFCVMFMMFTAMMPTILTFPLEMSIFIREHLNYWYSLKAYYLAKTLADIPFQIILTTCYVVGVYFITSQPLDAQRFGMFLLSAVLIALVSQATAS</sequence>
<evidence type="ECO:0000259" key="7">
    <source>
        <dbReference type="Pfam" id="PF01061"/>
    </source>
</evidence>
<evidence type="ECO:0000256" key="2">
    <source>
        <dbReference type="ARBA" id="ARBA00022448"/>
    </source>
</evidence>
<evidence type="ECO:0000256" key="6">
    <source>
        <dbReference type="SAM" id="Phobius"/>
    </source>
</evidence>
<feature type="transmembrane region" description="Helical" evidence="6">
    <location>
        <begin position="135"/>
        <end position="152"/>
    </location>
</feature>
<dbReference type="GO" id="GO:0140359">
    <property type="term" value="F:ABC-type transporter activity"/>
    <property type="evidence" value="ECO:0007669"/>
    <property type="project" value="InterPro"/>
</dbReference>
<dbReference type="EMBL" id="CAKOFQ010009086">
    <property type="protein sequence ID" value="CAH2017013.1"/>
    <property type="molecule type" value="Genomic_DNA"/>
</dbReference>
<evidence type="ECO:0000256" key="5">
    <source>
        <dbReference type="ARBA" id="ARBA00023136"/>
    </source>
</evidence>
<keyword evidence="2" id="KW-0813">Transport</keyword>
<dbReference type="OrthoDB" id="66620at2759"/>
<feature type="transmembrane region" description="Helical" evidence="6">
    <location>
        <begin position="205"/>
        <end position="230"/>
    </location>
</feature>
<evidence type="ECO:0000256" key="3">
    <source>
        <dbReference type="ARBA" id="ARBA00022692"/>
    </source>
</evidence>
<dbReference type="Proteomes" id="UP001152888">
    <property type="component" value="Unassembled WGS sequence"/>
</dbReference>
<accession>A0A9P0VPL8</accession>
<protein>
    <recommendedName>
        <fullName evidence="7">ABC-2 type transporter transmembrane domain-containing protein</fullName>
    </recommendedName>
</protein>
<feature type="transmembrane region" description="Helical" evidence="6">
    <location>
        <begin position="242"/>
        <end position="260"/>
    </location>
</feature>
<dbReference type="Pfam" id="PF01061">
    <property type="entry name" value="ABC2_membrane"/>
    <property type="match status" value="1"/>
</dbReference>
<keyword evidence="4 6" id="KW-1133">Transmembrane helix</keyword>
<reference evidence="8" key="1">
    <citation type="submission" date="2022-03" db="EMBL/GenBank/DDBJ databases">
        <authorList>
            <person name="Sayadi A."/>
        </authorList>
    </citation>
    <scope>NUCLEOTIDE SEQUENCE</scope>
</reference>